<dbReference type="GO" id="GO:0016491">
    <property type="term" value="F:oxidoreductase activity"/>
    <property type="evidence" value="ECO:0007669"/>
    <property type="project" value="UniProtKB-KW"/>
</dbReference>
<reference evidence="3 4" key="1">
    <citation type="submission" date="2019-03" db="EMBL/GenBank/DDBJ databases">
        <title>Sequencing the genomes of 1000 actinobacteria strains.</title>
        <authorList>
            <person name="Klenk H.-P."/>
        </authorList>
    </citation>
    <scope>NUCLEOTIDE SEQUENCE [LARGE SCALE GENOMIC DNA]</scope>
    <source>
        <strain evidence="3 4">DSM 18936</strain>
    </source>
</reference>
<dbReference type="SUPFAM" id="SSF51430">
    <property type="entry name" value="NAD(P)-linked oxidoreductase"/>
    <property type="match status" value="1"/>
</dbReference>
<dbReference type="AlphaFoldDB" id="A0A4R7I425"/>
<dbReference type="FunFam" id="3.20.20.100:FF:000004">
    <property type="entry name" value="Oxidoreductase, aldo/keto reductase"/>
    <property type="match status" value="1"/>
</dbReference>
<evidence type="ECO:0000256" key="1">
    <source>
        <dbReference type="ARBA" id="ARBA00023002"/>
    </source>
</evidence>
<dbReference type="PRINTS" id="PR00069">
    <property type="entry name" value="ALDKETRDTASE"/>
</dbReference>
<comment type="caution">
    <text evidence="3">The sequence shown here is derived from an EMBL/GenBank/DDBJ whole genome shotgun (WGS) entry which is preliminary data.</text>
</comment>
<dbReference type="Pfam" id="PF00248">
    <property type="entry name" value="Aldo_ket_red"/>
    <property type="match status" value="1"/>
</dbReference>
<evidence type="ECO:0000313" key="4">
    <source>
        <dbReference type="Proteomes" id="UP000294558"/>
    </source>
</evidence>
<dbReference type="EMBL" id="SOAU01000001">
    <property type="protein sequence ID" value="TDT18235.1"/>
    <property type="molecule type" value="Genomic_DNA"/>
</dbReference>
<sequence>MEYRRLGRSAVRVSPIALGTMNFGPQTPADDAHRILDRAVDAGINLIDTADQYGGDLGVGTTETILGDWLAGRSDRDSLVLATKVHEPMGDGPNDRGLSAYHIRRACEASLRRLRVDHIDLYQLHHLDRAAAWDEVLMATERLVADGKITYLGTSNFPGWSIASGMERAAARNALGPVSEQSLYHLANRTIEMEVVPAAQHYGIGILPWSPLGGGLLAGSPSDDSKRRRAAHAGTEAMRDRLDRWEQLCADLGQPPAVVATAWLRDRPGVVAPIVGARTEAQLDDALRSLDVTLDDETNARLDEIFPGPGPAPEAYAW</sequence>
<dbReference type="GO" id="GO:0005829">
    <property type="term" value="C:cytosol"/>
    <property type="evidence" value="ECO:0007669"/>
    <property type="project" value="TreeGrafter"/>
</dbReference>
<proteinExistence type="predicted"/>
<dbReference type="Gene3D" id="3.20.20.100">
    <property type="entry name" value="NADP-dependent oxidoreductase domain"/>
    <property type="match status" value="1"/>
</dbReference>
<keyword evidence="4" id="KW-1185">Reference proteome</keyword>
<dbReference type="PANTHER" id="PTHR43364">
    <property type="entry name" value="NADH-SPECIFIC METHYLGLYOXAL REDUCTASE-RELATED"/>
    <property type="match status" value="1"/>
</dbReference>
<dbReference type="OrthoDB" id="9768793at2"/>
<keyword evidence="1" id="KW-0560">Oxidoreductase</keyword>
<accession>A0A4R7I425</accession>
<dbReference type="InterPro" id="IPR036812">
    <property type="entry name" value="NAD(P)_OxRdtase_dom_sf"/>
</dbReference>
<evidence type="ECO:0000259" key="2">
    <source>
        <dbReference type="Pfam" id="PF00248"/>
    </source>
</evidence>
<dbReference type="RefSeq" id="WP_133870466.1">
    <property type="nucleotide sequence ID" value="NZ_SOAU01000001.1"/>
</dbReference>
<dbReference type="PANTHER" id="PTHR43364:SF5">
    <property type="entry name" value="REDUCTASE"/>
    <property type="match status" value="1"/>
</dbReference>
<name>A0A4R7I425_9ACTN</name>
<feature type="domain" description="NADP-dependent oxidoreductase" evidence="2">
    <location>
        <begin position="15"/>
        <end position="305"/>
    </location>
</feature>
<gene>
    <name evidence="3" type="ORF">BDK89_3853</name>
</gene>
<evidence type="ECO:0000313" key="3">
    <source>
        <dbReference type="EMBL" id="TDT18235.1"/>
    </source>
</evidence>
<dbReference type="InterPro" id="IPR050523">
    <property type="entry name" value="AKR_Detox_Biosynth"/>
</dbReference>
<dbReference type="Proteomes" id="UP000294558">
    <property type="component" value="Unassembled WGS sequence"/>
</dbReference>
<dbReference type="InterPro" id="IPR020471">
    <property type="entry name" value="AKR"/>
</dbReference>
<organism evidence="3 4">
    <name type="scientific">Ilumatobacter fluminis</name>
    <dbReference type="NCBI Taxonomy" id="467091"/>
    <lineage>
        <taxon>Bacteria</taxon>
        <taxon>Bacillati</taxon>
        <taxon>Actinomycetota</taxon>
        <taxon>Acidimicrobiia</taxon>
        <taxon>Acidimicrobiales</taxon>
        <taxon>Ilumatobacteraceae</taxon>
        <taxon>Ilumatobacter</taxon>
    </lineage>
</organism>
<protein>
    <submittedName>
        <fullName evidence="3">Aryl-alcohol dehydrogenase-like predicted oxidoreductase</fullName>
    </submittedName>
</protein>
<dbReference type="InterPro" id="IPR023210">
    <property type="entry name" value="NADP_OxRdtase_dom"/>
</dbReference>